<dbReference type="EMBL" id="BJLR01000033">
    <property type="protein sequence ID" value="GEA89532.1"/>
    <property type="molecule type" value="Genomic_DNA"/>
</dbReference>
<dbReference type="InterPro" id="IPR005894">
    <property type="entry name" value="DrrA"/>
</dbReference>
<dbReference type="GO" id="GO:0043215">
    <property type="term" value="P:daunorubicin transport"/>
    <property type="evidence" value="ECO:0007669"/>
    <property type="project" value="InterPro"/>
</dbReference>
<comment type="caution">
    <text evidence="12">The sequence shown here is derived from an EMBL/GenBank/DDBJ whole genome shotgun (WGS) entry which is preliminary data.</text>
</comment>
<gene>
    <name evidence="12" type="ORF">CCE01nite_34810</name>
</gene>
<reference evidence="12" key="1">
    <citation type="submission" date="2019-06" db="EMBL/GenBank/DDBJ databases">
        <title>Whole genome shotgun sequence of Cellulomonas cellasea NBRC 3753.</title>
        <authorList>
            <person name="Hosoyama A."/>
            <person name="Uohara A."/>
            <person name="Ohji S."/>
            <person name="Ichikawa N."/>
        </authorList>
    </citation>
    <scope>NUCLEOTIDE SEQUENCE [LARGE SCALE GENOMIC DNA]</scope>
    <source>
        <strain evidence="12">NBRC 3753</strain>
    </source>
</reference>
<evidence type="ECO:0000256" key="7">
    <source>
        <dbReference type="ARBA" id="ARBA00023136"/>
    </source>
</evidence>
<feature type="domain" description="ABC transporter" evidence="11">
    <location>
        <begin position="6"/>
        <end position="236"/>
    </location>
</feature>
<dbReference type="InterPro" id="IPR017871">
    <property type="entry name" value="ABC_transporter-like_CS"/>
</dbReference>
<dbReference type="Gene3D" id="3.40.50.300">
    <property type="entry name" value="P-loop containing nucleotide triphosphate hydrolases"/>
    <property type="match status" value="1"/>
</dbReference>
<evidence type="ECO:0000256" key="6">
    <source>
        <dbReference type="ARBA" id="ARBA00022967"/>
    </source>
</evidence>
<dbReference type="SMART" id="SM00382">
    <property type="entry name" value="AAA"/>
    <property type="match status" value="1"/>
</dbReference>
<accession>A0A4Y3KZG8</accession>
<evidence type="ECO:0000313" key="12">
    <source>
        <dbReference type="EMBL" id="GEA89532.1"/>
    </source>
</evidence>
<sequence>MTPSAIRLHHLTKSYGTRTVLDHVDLDVPAGTVLGLLGPNGAGKTTAVRILTTLLRPDSGTAEVAGHDVLRSPHEVRRNIGLVGQSAALDEVLGARQNLVMFGRLHHLGVRAARVRADELLDAFRLADTGDKAVRHFSGGMRRRLDLAASLLLAPPVLFLDEPTTGLDPQGRLDVWAAVRTLVGDGTTVLLTTQHLDEADRLADRVCVLDAGRVVALGTSAELKSATGGDRIDVVLADAADLPHAAALVARALGAPPGDVDTDVAARRVTAPVADRMGALAAVVAALTPAGLAVDDLGLRRPTLDEAYLRLTGHAAQPEPAAQPDRAAPDAAAPAGTARTTEEAA</sequence>
<dbReference type="PROSITE" id="PS50893">
    <property type="entry name" value="ABC_TRANSPORTER_2"/>
    <property type="match status" value="1"/>
</dbReference>
<dbReference type="SUPFAM" id="SSF52540">
    <property type="entry name" value="P-loop containing nucleoside triphosphate hydrolases"/>
    <property type="match status" value="1"/>
</dbReference>
<dbReference type="InterPro" id="IPR003439">
    <property type="entry name" value="ABC_transporter-like_ATP-bd"/>
</dbReference>
<dbReference type="NCBIfam" id="TIGR01188">
    <property type="entry name" value="drrA"/>
    <property type="match status" value="1"/>
</dbReference>
<dbReference type="GO" id="GO:0016887">
    <property type="term" value="F:ATP hydrolysis activity"/>
    <property type="evidence" value="ECO:0007669"/>
    <property type="project" value="InterPro"/>
</dbReference>
<dbReference type="RefSeq" id="WP_141372752.1">
    <property type="nucleotide sequence ID" value="NZ_BJLR01000033.1"/>
</dbReference>
<keyword evidence="2" id="KW-0813">Transport</keyword>
<evidence type="ECO:0000256" key="2">
    <source>
        <dbReference type="ARBA" id="ARBA00022448"/>
    </source>
</evidence>
<keyword evidence="3" id="KW-1003">Cell membrane</keyword>
<dbReference type="GO" id="GO:1900753">
    <property type="term" value="P:doxorubicin transport"/>
    <property type="evidence" value="ECO:0007669"/>
    <property type="project" value="InterPro"/>
</dbReference>
<keyword evidence="5 12" id="KW-0067">ATP-binding</keyword>
<keyword evidence="6" id="KW-1278">Translocase</keyword>
<name>A0A4Y3KZG8_9CELL</name>
<dbReference type="FunFam" id="3.40.50.300:FF:000589">
    <property type="entry name" value="ABC transporter, ATP-binding subunit"/>
    <property type="match status" value="1"/>
</dbReference>
<evidence type="ECO:0000256" key="3">
    <source>
        <dbReference type="ARBA" id="ARBA00022475"/>
    </source>
</evidence>
<evidence type="ECO:0000256" key="9">
    <source>
        <dbReference type="ARBA" id="ARBA00049985"/>
    </source>
</evidence>
<evidence type="ECO:0000256" key="1">
    <source>
        <dbReference type="ARBA" id="ARBA00004413"/>
    </source>
</evidence>
<dbReference type="Proteomes" id="UP000317046">
    <property type="component" value="Unassembled WGS sequence"/>
</dbReference>
<organism evidence="12 13">
    <name type="scientific">Cellulomonas cellasea</name>
    <dbReference type="NCBI Taxonomy" id="43670"/>
    <lineage>
        <taxon>Bacteria</taxon>
        <taxon>Bacillati</taxon>
        <taxon>Actinomycetota</taxon>
        <taxon>Actinomycetes</taxon>
        <taxon>Micrococcales</taxon>
        <taxon>Cellulomonadaceae</taxon>
        <taxon>Cellulomonas</taxon>
    </lineage>
</organism>
<protein>
    <submittedName>
        <fullName evidence="12">Daunorubicin resistance protein DrrA family ABC transporter ATP-binding protein</fullName>
    </submittedName>
</protein>
<dbReference type="GO" id="GO:0046677">
    <property type="term" value="P:response to antibiotic"/>
    <property type="evidence" value="ECO:0007669"/>
    <property type="project" value="UniProtKB-KW"/>
</dbReference>
<keyword evidence="7" id="KW-0472">Membrane</keyword>
<dbReference type="PANTHER" id="PTHR42711:SF19">
    <property type="entry name" value="DOXORUBICIN RESISTANCE ATP-BINDING PROTEIN DRRA"/>
    <property type="match status" value="1"/>
</dbReference>
<evidence type="ECO:0000256" key="10">
    <source>
        <dbReference type="SAM" id="MobiDB-lite"/>
    </source>
</evidence>
<keyword evidence="4" id="KW-0547">Nucleotide-binding</keyword>
<dbReference type="GO" id="GO:0005886">
    <property type="term" value="C:plasma membrane"/>
    <property type="evidence" value="ECO:0007669"/>
    <property type="project" value="UniProtKB-SubCell"/>
</dbReference>
<evidence type="ECO:0000256" key="5">
    <source>
        <dbReference type="ARBA" id="ARBA00022840"/>
    </source>
</evidence>
<dbReference type="Pfam" id="PF00005">
    <property type="entry name" value="ABC_tran"/>
    <property type="match status" value="1"/>
</dbReference>
<dbReference type="AlphaFoldDB" id="A0A4Y3KZG8"/>
<evidence type="ECO:0000256" key="4">
    <source>
        <dbReference type="ARBA" id="ARBA00022741"/>
    </source>
</evidence>
<comment type="subcellular location">
    <subcellularLocation>
        <location evidence="1">Cell membrane</location>
        <topology evidence="1">Peripheral membrane protein</topology>
        <orientation evidence="1">Cytoplasmic side</orientation>
    </subcellularLocation>
</comment>
<feature type="compositionally biased region" description="Low complexity" evidence="10">
    <location>
        <begin position="315"/>
        <end position="339"/>
    </location>
</feature>
<feature type="region of interest" description="Disordered" evidence="10">
    <location>
        <begin position="314"/>
        <end position="345"/>
    </location>
</feature>
<evidence type="ECO:0000259" key="11">
    <source>
        <dbReference type="PROSITE" id="PS50893"/>
    </source>
</evidence>
<evidence type="ECO:0000313" key="13">
    <source>
        <dbReference type="Proteomes" id="UP000317046"/>
    </source>
</evidence>
<dbReference type="InterPro" id="IPR050763">
    <property type="entry name" value="ABC_transporter_ATP-binding"/>
</dbReference>
<dbReference type="PANTHER" id="PTHR42711">
    <property type="entry name" value="ABC TRANSPORTER ATP-BINDING PROTEIN"/>
    <property type="match status" value="1"/>
</dbReference>
<keyword evidence="13" id="KW-1185">Reference proteome</keyword>
<comment type="similarity">
    <text evidence="9">Belongs to the ABC transporter superfamily. Drug exporter-1 (DrugE1) (TC 3.A.1.105) family.</text>
</comment>
<dbReference type="PROSITE" id="PS00211">
    <property type="entry name" value="ABC_TRANSPORTER_1"/>
    <property type="match status" value="1"/>
</dbReference>
<dbReference type="GO" id="GO:0005524">
    <property type="term" value="F:ATP binding"/>
    <property type="evidence" value="ECO:0007669"/>
    <property type="project" value="UniProtKB-KW"/>
</dbReference>
<keyword evidence="8" id="KW-0046">Antibiotic resistance</keyword>
<dbReference type="InterPro" id="IPR027417">
    <property type="entry name" value="P-loop_NTPase"/>
</dbReference>
<dbReference type="InterPro" id="IPR003593">
    <property type="entry name" value="AAA+_ATPase"/>
</dbReference>
<evidence type="ECO:0000256" key="8">
    <source>
        <dbReference type="ARBA" id="ARBA00023251"/>
    </source>
</evidence>
<proteinExistence type="inferred from homology"/>